<reference evidence="1" key="1">
    <citation type="submission" date="2022-08" db="EMBL/GenBank/DDBJ databases">
        <authorList>
            <consortium name="DOE Joint Genome Institute"/>
            <person name="Min B."/>
            <person name="Riley R."/>
            <person name="Sierra-Patev S."/>
            <person name="Naranjo-Ortiz M."/>
            <person name="Looney B."/>
            <person name="Konkel Z."/>
            <person name="Slot J.C."/>
            <person name="Sakamoto Y."/>
            <person name="Steenwyk J.L."/>
            <person name="Rokas A."/>
            <person name="Carro J."/>
            <person name="Camarero S."/>
            <person name="Ferreira P."/>
            <person name="Molpeceres G."/>
            <person name="Ruiz-Duenas F.J."/>
            <person name="Serrano A."/>
            <person name="Henrissat B."/>
            <person name="Drula E."/>
            <person name="Hughes K.W."/>
            <person name="Mata J.L."/>
            <person name="Ishikawa N.K."/>
            <person name="Vargas-Isla R."/>
            <person name="Ushijima S."/>
            <person name="Smith C.A."/>
            <person name="Ahrendt S."/>
            <person name="Andreopoulos W."/>
            <person name="He G."/>
            <person name="Labutti K."/>
            <person name="Lipzen A."/>
            <person name="Ng V."/>
            <person name="Sandor L."/>
            <person name="Barry K."/>
            <person name="Martinez A.T."/>
            <person name="Xiao Y."/>
            <person name="Gibbons J.G."/>
            <person name="Terashima K."/>
            <person name="Hibbett D.S."/>
            <person name="Grigoriev I.V."/>
        </authorList>
    </citation>
    <scope>NUCLEOTIDE SEQUENCE</scope>
    <source>
        <strain evidence="1">TFB7829</strain>
    </source>
</reference>
<dbReference type="Proteomes" id="UP001163850">
    <property type="component" value="Unassembled WGS sequence"/>
</dbReference>
<accession>A0AA38PXJ8</accession>
<comment type="caution">
    <text evidence="1">The sequence shown here is derived from an EMBL/GenBank/DDBJ whole genome shotgun (WGS) entry which is preliminary data.</text>
</comment>
<gene>
    <name evidence="1" type="ORF">F5890DRAFT_1523219</name>
</gene>
<dbReference type="EMBL" id="MU802022">
    <property type="protein sequence ID" value="KAJ3983447.1"/>
    <property type="molecule type" value="Genomic_DNA"/>
</dbReference>
<evidence type="ECO:0000313" key="2">
    <source>
        <dbReference type="Proteomes" id="UP001163850"/>
    </source>
</evidence>
<protein>
    <submittedName>
        <fullName evidence="1">Uncharacterized protein</fullName>
    </submittedName>
</protein>
<dbReference type="AlphaFoldDB" id="A0AA38PXJ8"/>
<proteinExistence type="predicted"/>
<organism evidence="1 2">
    <name type="scientific">Lentinula detonsa</name>
    <dbReference type="NCBI Taxonomy" id="2804962"/>
    <lineage>
        <taxon>Eukaryota</taxon>
        <taxon>Fungi</taxon>
        <taxon>Dikarya</taxon>
        <taxon>Basidiomycota</taxon>
        <taxon>Agaricomycotina</taxon>
        <taxon>Agaricomycetes</taxon>
        <taxon>Agaricomycetidae</taxon>
        <taxon>Agaricales</taxon>
        <taxon>Marasmiineae</taxon>
        <taxon>Omphalotaceae</taxon>
        <taxon>Lentinula</taxon>
    </lineage>
</organism>
<evidence type="ECO:0000313" key="1">
    <source>
        <dbReference type="EMBL" id="KAJ3983447.1"/>
    </source>
</evidence>
<name>A0AA38PXJ8_9AGAR</name>
<sequence>MTPRDRDSEVYPAQPCKITVPAHAGHLAMSGEHVIVVSTHHIRFYNINLSQELPSKTMDTKDYGIKDGKEMAVEFKTEFLVWIALKRGTNIRD</sequence>